<evidence type="ECO:0000313" key="6">
    <source>
        <dbReference type="EMBL" id="MBB5659922.1"/>
    </source>
</evidence>
<feature type="signal peptide" evidence="4">
    <location>
        <begin position="1"/>
        <end position="27"/>
    </location>
</feature>
<dbReference type="Pfam" id="PF13144">
    <property type="entry name" value="ChapFlgA"/>
    <property type="match status" value="1"/>
</dbReference>
<evidence type="ECO:0000256" key="4">
    <source>
        <dbReference type="SAM" id="SignalP"/>
    </source>
</evidence>
<evidence type="ECO:0000256" key="2">
    <source>
        <dbReference type="ARBA" id="ARBA00022729"/>
    </source>
</evidence>
<dbReference type="Gene3D" id="2.30.30.760">
    <property type="match status" value="1"/>
</dbReference>
<gene>
    <name evidence="6" type="ORF">FHS65_000640</name>
</gene>
<name>A0A7W9A1X8_9CAUL</name>
<feature type="domain" description="SAF" evidence="5">
    <location>
        <begin position="121"/>
        <end position="183"/>
    </location>
</feature>
<dbReference type="PANTHER" id="PTHR36307">
    <property type="entry name" value="FLAGELLA BASAL BODY P-RING FORMATION PROTEIN FLGA"/>
    <property type="match status" value="1"/>
</dbReference>
<keyword evidence="6" id="KW-0966">Cell projection</keyword>
<dbReference type="GO" id="GO:0042597">
    <property type="term" value="C:periplasmic space"/>
    <property type="evidence" value="ECO:0007669"/>
    <property type="project" value="UniProtKB-SubCell"/>
</dbReference>
<dbReference type="CDD" id="cd11614">
    <property type="entry name" value="SAF_CpaB_FlgA_like"/>
    <property type="match status" value="1"/>
</dbReference>
<evidence type="ECO:0000256" key="3">
    <source>
        <dbReference type="ARBA" id="ARBA00022764"/>
    </source>
</evidence>
<dbReference type="RefSeq" id="WP_123287340.1">
    <property type="nucleotide sequence ID" value="NZ_JACIJB010000001.1"/>
</dbReference>
<keyword evidence="2 4" id="KW-0732">Signal</keyword>
<evidence type="ECO:0000259" key="5">
    <source>
        <dbReference type="SMART" id="SM00858"/>
    </source>
</evidence>
<keyword evidence="6" id="KW-0969">Cilium</keyword>
<evidence type="ECO:0000313" key="7">
    <source>
        <dbReference type="Proteomes" id="UP000548978"/>
    </source>
</evidence>
<dbReference type="EMBL" id="JACIJB010000001">
    <property type="protein sequence ID" value="MBB5659922.1"/>
    <property type="molecule type" value="Genomic_DNA"/>
</dbReference>
<dbReference type="GO" id="GO:0044780">
    <property type="term" value="P:bacterial-type flagellum assembly"/>
    <property type="evidence" value="ECO:0007669"/>
    <property type="project" value="InterPro"/>
</dbReference>
<dbReference type="AlphaFoldDB" id="A0A7W9A1X8"/>
<keyword evidence="6" id="KW-0282">Flagellum</keyword>
<comment type="subcellular location">
    <subcellularLocation>
        <location evidence="1">Periplasm</location>
    </subcellularLocation>
</comment>
<protein>
    <submittedName>
        <fullName evidence="6">Flagella basal body P-ring formation protein FlgA</fullName>
    </submittedName>
</protein>
<reference evidence="6 7" key="1">
    <citation type="submission" date="2020-08" db="EMBL/GenBank/DDBJ databases">
        <title>Genomic Encyclopedia of Type Strains, Phase IV (KMG-IV): sequencing the most valuable type-strain genomes for metagenomic binning, comparative biology and taxonomic classification.</title>
        <authorList>
            <person name="Goeker M."/>
        </authorList>
    </citation>
    <scope>NUCLEOTIDE SEQUENCE [LARGE SCALE GENOMIC DNA]</scope>
    <source>
        <strain evidence="6 7">DSM 24448</strain>
    </source>
</reference>
<organism evidence="6 7">
    <name type="scientific">Brevundimonas halotolerans</name>
    <dbReference type="NCBI Taxonomy" id="69670"/>
    <lineage>
        <taxon>Bacteria</taxon>
        <taxon>Pseudomonadati</taxon>
        <taxon>Pseudomonadota</taxon>
        <taxon>Alphaproteobacteria</taxon>
        <taxon>Caulobacterales</taxon>
        <taxon>Caulobacteraceae</taxon>
        <taxon>Brevundimonas</taxon>
    </lineage>
</organism>
<proteinExistence type="predicted"/>
<comment type="caution">
    <text evidence="6">The sequence shown here is derived from an EMBL/GenBank/DDBJ whole genome shotgun (WGS) entry which is preliminary data.</text>
</comment>
<dbReference type="Gene3D" id="3.90.1210.10">
    <property type="entry name" value="Antifreeze-like/N-acetylneuraminic acid synthase C-terminal domain"/>
    <property type="match status" value="1"/>
</dbReference>
<dbReference type="NCBIfam" id="TIGR03170">
    <property type="entry name" value="flgA_cterm"/>
    <property type="match status" value="1"/>
</dbReference>
<dbReference type="SMART" id="SM00858">
    <property type="entry name" value="SAF"/>
    <property type="match status" value="1"/>
</dbReference>
<sequence>MARLASRLIRRLALGVCLAFAASAALASAPVTLRDNPVDDDGQVTLGELFEGAGAAADIVIARRAGPTVVLDAGMVQSRAHQAGLAWSNPRGLRRVVVRQGSTTPAAPSATSAAARPGETVEVLTWTRSLAAGDIIRPEDLAWTEVQAHRAPVGGPADAEEVIGLSARRALRSGTPVLGRDLAQPQVIARNDMVQVAYVDQGLTLTITGRATRDAAIGEPVPILNLQSGRTIEAIATAPGQAMVGPAARTFRAQSR</sequence>
<dbReference type="InterPro" id="IPR017585">
    <property type="entry name" value="SAF_FlgA"/>
</dbReference>
<dbReference type="Proteomes" id="UP000548978">
    <property type="component" value="Unassembled WGS sequence"/>
</dbReference>
<keyword evidence="3" id="KW-0574">Periplasm</keyword>
<dbReference type="OrthoDB" id="7171936at2"/>
<keyword evidence="7" id="KW-1185">Reference proteome</keyword>
<dbReference type="InterPro" id="IPR039246">
    <property type="entry name" value="Flagellar_FlgA"/>
</dbReference>
<dbReference type="InterPro" id="IPR013974">
    <property type="entry name" value="SAF"/>
</dbReference>
<accession>A0A7W9A1X8</accession>
<feature type="chain" id="PRO_5031148362" evidence="4">
    <location>
        <begin position="28"/>
        <end position="256"/>
    </location>
</feature>
<evidence type="ECO:0000256" key="1">
    <source>
        <dbReference type="ARBA" id="ARBA00004418"/>
    </source>
</evidence>
<dbReference type="PANTHER" id="PTHR36307:SF1">
    <property type="entry name" value="FLAGELLA BASAL BODY P-RING FORMATION PROTEIN FLGA"/>
    <property type="match status" value="1"/>
</dbReference>